<protein>
    <submittedName>
        <fullName evidence="1">Uncharacterized protein</fullName>
    </submittedName>
</protein>
<accession>A0ABV7EW64</accession>
<sequence>MTDNKQHIALVDKRPFFEKALCFGVLHGIIDPAKCHAIISDGAKGTVQVADHFGTSHLYADLENARKRIVSLVSLYLEDSYGNDLEQAARSLQDNTLLFHSRSGNDMLKKLHAMPESTVYGDIKGQSLKDFQNQRTLTKPFSLGAYRKELKRRQDNAAIMNAALWFADDMGVARSSLDFIAVDTVIRTAILVRFGGEQRCASRSQFAKLVEAVRSKVLASGKMRIPKAVLHDVPDEYTEIADGIRREMEKHDAPLLLNPAMALDGLLNVFESRYFMRETGLEDVDSFDAFVSKEWHEATGGKEDPYSRLTLFMCLAAGVKPKTTLSDVEARAMLRRVRKNGFDSAAVSTFIEQSAPFEIKHNLVALWDEEFLPEAMERLLDESDTTYVRAMRFLAENCNVSTKVKNPKSAQA</sequence>
<gene>
    <name evidence="1" type="ORF">ACFOFO_03100</name>
</gene>
<comment type="caution">
    <text evidence="1">The sequence shown here is derived from an EMBL/GenBank/DDBJ whole genome shotgun (WGS) entry which is preliminary data.</text>
</comment>
<proteinExistence type="predicted"/>
<keyword evidence="2" id="KW-1185">Reference proteome</keyword>
<dbReference type="EMBL" id="JBHRTP010000008">
    <property type="protein sequence ID" value="MFC3106954.1"/>
    <property type="molecule type" value="Genomic_DNA"/>
</dbReference>
<evidence type="ECO:0000313" key="1">
    <source>
        <dbReference type="EMBL" id="MFC3106954.1"/>
    </source>
</evidence>
<name>A0ABV7EW64_9BURK</name>
<dbReference type="RefSeq" id="WP_390326155.1">
    <property type="nucleotide sequence ID" value="NZ_JBHRTP010000008.1"/>
</dbReference>
<dbReference type="Proteomes" id="UP001595530">
    <property type="component" value="Unassembled WGS sequence"/>
</dbReference>
<reference evidence="2" key="1">
    <citation type="journal article" date="2019" name="Int. J. Syst. Evol. Microbiol.">
        <title>The Global Catalogue of Microorganisms (GCM) 10K type strain sequencing project: providing services to taxonomists for standard genome sequencing and annotation.</title>
        <authorList>
            <consortium name="The Broad Institute Genomics Platform"/>
            <consortium name="The Broad Institute Genome Sequencing Center for Infectious Disease"/>
            <person name="Wu L."/>
            <person name="Ma J."/>
        </authorList>
    </citation>
    <scope>NUCLEOTIDE SEQUENCE [LARGE SCALE GENOMIC DNA]</scope>
    <source>
        <strain evidence="2">KCTC 42986</strain>
    </source>
</reference>
<organism evidence="1 2">
    <name type="scientific">Undibacterium arcticum</name>
    <dbReference type="NCBI Taxonomy" id="1762892"/>
    <lineage>
        <taxon>Bacteria</taxon>
        <taxon>Pseudomonadati</taxon>
        <taxon>Pseudomonadota</taxon>
        <taxon>Betaproteobacteria</taxon>
        <taxon>Burkholderiales</taxon>
        <taxon>Oxalobacteraceae</taxon>
        <taxon>Undibacterium</taxon>
    </lineage>
</organism>
<evidence type="ECO:0000313" key="2">
    <source>
        <dbReference type="Proteomes" id="UP001595530"/>
    </source>
</evidence>